<reference evidence="10" key="1">
    <citation type="submission" date="2021-03" db="EMBL/GenBank/DDBJ databases">
        <authorList>
            <person name="Kim M.K."/>
        </authorList>
    </citation>
    <scope>NUCLEOTIDE SEQUENCE</scope>
    <source>
        <strain evidence="10">BT186</strain>
    </source>
</reference>
<dbReference type="InterPro" id="IPR036890">
    <property type="entry name" value="HATPase_C_sf"/>
</dbReference>
<evidence type="ECO:0000256" key="2">
    <source>
        <dbReference type="ARBA" id="ARBA00012438"/>
    </source>
</evidence>
<protein>
    <recommendedName>
        <fullName evidence="2">histidine kinase</fullName>
        <ecNumber evidence="2">2.7.13.3</ecNumber>
    </recommendedName>
</protein>
<evidence type="ECO:0000256" key="1">
    <source>
        <dbReference type="ARBA" id="ARBA00000085"/>
    </source>
</evidence>
<dbReference type="SMART" id="SM00388">
    <property type="entry name" value="HisKA"/>
    <property type="match status" value="1"/>
</dbReference>
<evidence type="ECO:0000256" key="3">
    <source>
        <dbReference type="ARBA" id="ARBA00022553"/>
    </source>
</evidence>
<feature type="domain" description="Histidine kinase" evidence="9">
    <location>
        <begin position="213"/>
        <end position="417"/>
    </location>
</feature>
<evidence type="ECO:0000256" key="4">
    <source>
        <dbReference type="ARBA" id="ARBA00022679"/>
    </source>
</evidence>
<keyword evidence="8" id="KW-0472">Membrane</keyword>
<dbReference type="InterPro" id="IPR003594">
    <property type="entry name" value="HATPase_dom"/>
</dbReference>
<dbReference type="InterPro" id="IPR036097">
    <property type="entry name" value="HisK_dim/P_sf"/>
</dbReference>
<dbReference type="AlphaFoldDB" id="A0A939EWE7"/>
<dbReference type="InterPro" id="IPR003661">
    <property type="entry name" value="HisK_dim/P_dom"/>
</dbReference>
<dbReference type="SUPFAM" id="SSF47384">
    <property type="entry name" value="Homodimeric domain of signal transducing histidine kinase"/>
    <property type="match status" value="1"/>
</dbReference>
<comment type="caution">
    <text evidence="10">The sequence shown here is derived from an EMBL/GenBank/DDBJ whole genome shotgun (WGS) entry which is preliminary data.</text>
</comment>
<dbReference type="InterPro" id="IPR050428">
    <property type="entry name" value="TCS_sensor_his_kinase"/>
</dbReference>
<comment type="catalytic activity">
    <reaction evidence="1">
        <text>ATP + protein L-histidine = ADP + protein N-phospho-L-histidine.</text>
        <dbReference type="EC" id="2.7.13.3"/>
    </reaction>
</comment>
<dbReference type="RefSeq" id="WP_206983556.1">
    <property type="nucleotide sequence ID" value="NZ_JAFLQZ010000004.1"/>
</dbReference>
<dbReference type="InterPro" id="IPR005467">
    <property type="entry name" value="His_kinase_dom"/>
</dbReference>
<dbReference type="PANTHER" id="PTHR45436:SF5">
    <property type="entry name" value="SENSOR HISTIDINE KINASE TRCS"/>
    <property type="match status" value="1"/>
</dbReference>
<evidence type="ECO:0000259" key="9">
    <source>
        <dbReference type="PROSITE" id="PS50109"/>
    </source>
</evidence>
<keyword evidence="11" id="KW-1185">Reference proteome</keyword>
<keyword evidence="3" id="KW-0597">Phosphoprotein</keyword>
<evidence type="ECO:0000313" key="10">
    <source>
        <dbReference type="EMBL" id="MBO0357817.1"/>
    </source>
</evidence>
<dbReference type="Proteomes" id="UP000664144">
    <property type="component" value="Unassembled WGS sequence"/>
</dbReference>
<dbReference type="SUPFAM" id="SSF55874">
    <property type="entry name" value="ATPase domain of HSP90 chaperone/DNA topoisomerase II/histidine kinase"/>
    <property type="match status" value="1"/>
</dbReference>
<dbReference type="GO" id="GO:0005886">
    <property type="term" value="C:plasma membrane"/>
    <property type="evidence" value="ECO:0007669"/>
    <property type="project" value="TreeGrafter"/>
</dbReference>
<sequence length="417" mass="46684">MKLLSSTNRYYLLLAALVFAVGSVVFYYSMGWALRVEVDEQLVNHRTATLNLIRRTGQLPTNSLGNELAVTPGPLPTQLRDTTFFDPVEQEQVPYRQLSFAVSSSQGAQWVTLRKSLLETEDMLGVVLAVMLTVLSLLLLSLGVLNRWLAHRIWHPFQLTLEALRHYNLQHQQPLALAAATPIDEFTELNQALTQMSTRLAADYQSLKDFTENAAHEIQTPLAIMQVKLEQLLQTEELPLATSQLIGDLYGATMRLSRLHQALALLTKIENRQFPGAVPLALDKVVENKLHLLQDFVDNKELRVERVVAPGQPPLHMHPALAESMVGNLLQNAIKHNHRGGTLSWILTPDYLAISNTGPALVGEPSRFFERFRKLNATSDSPGLGLSIVQQICRYYGYTVSYSFAAADSLHTLRVQF</sequence>
<dbReference type="CDD" id="cd00082">
    <property type="entry name" value="HisKA"/>
    <property type="match status" value="1"/>
</dbReference>
<accession>A0A939EWE7</accession>
<dbReference type="EC" id="2.7.13.3" evidence="2"/>
<dbReference type="Gene3D" id="3.30.565.10">
    <property type="entry name" value="Histidine kinase-like ATPase, C-terminal domain"/>
    <property type="match status" value="1"/>
</dbReference>
<organism evidence="10 11">
    <name type="scientific">Hymenobacter telluris</name>
    <dbReference type="NCBI Taxonomy" id="2816474"/>
    <lineage>
        <taxon>Bacteria</taxon>
        <taxon>Pseudomonadati</taxon>
        <taxon>Bacteroidota</taxon>
        <taxon>Cytophagia</taxon>
        <taxon>Cytophagales</taxon>
        <taxon>Hymenobacteraceae</taxon>
        <taxon>Hymenobacter</taxon>
    </lineage>
</organism>
<name>A0A939EWE7_9BACT</name>
<evidence type="ECO:0000256" key="7">
    <source>
        <dbReference type="ARBA" id="ARBA00022989"/>
    </source>
</evidence>
<keyword evidence="4" id="KW-0808">Transferase</keyword>
<dbReference type="PROSITE" id="PS50109">
    <property type="entry name" value="HIS_KIN"/>
    <property type="match status" value="1"/>
</dbReference>
<feature type="transmembrane region" description="Helical" evidence="8">
    <location>
        <begin position="123"/>
        <end position="145"/>
    </location>
</feature>
<proteinExistence type="predicted"/>
<dbReference type="PANTHER" id="PTHR45436">
    <property type="entry name" value="SENSOR HISTIDINE KINASE YKOH"/>
    <property type="match status" value="1"/>
</dbReference>
<keyword evidence="5 8" id="KW-0812">Transmembrane</keyword>
<gene>
    <name evidence="10" type="ORF">J0X19_07655</name>
</gene>
<feature type="transmembrane region" description="Helical" evidence="8">
    <location>
        <begin position="12"/>
        <end position="30"/>
    </location>
</feature>
<dbReference type="Pfam" id="PF02518">
    <property type="entry name" value="HATPase_c"/>
    <property type="match status" value="1"/>
</dbReference>
<evidence type="ECO:0000313" key="11">
    <source>
        <dbReference type="Proteomes" id="UP000664144"/>
    </source>
</evidence>
<keyword evidence="7 8" id="KW-1133">Transmembrane helix</keyword>
<keyword evidence="6 10" id="KW-0418">Kinase</keyword>
<evidence type="ECO:0000256" key="5">
    <source>
        <dbReference type="ARBA" id="ARBA00022692"/>
    </source>
</evidence>
<evidence type="ECO:0000256" key="8">
    <source>
        <dbReference type="SAM" id="Phobius"/>
    </source>
</evidence>
<dbReference type="GO" id="GO:0000155">
    <property type="term" value="F:phosphorelay sensor kinase activity"/>
    <property type="evidence" value="ECO:0007669"/>
    <property type="project" value="InterPro"/>
</dbReference>
<evidence type="ECO:0000256" key="6">
    <source>
        <dbReference type="ARBA" id="ARBA00022777"/>
    </source>
</evidence>
<dbReference type="Gene3D" id="1.10.287.130">
    <property type="match status" value="1"/>
</dbReference>
<dbReference type="EMBL" id="JAFLQZ010000004">
    <property type="protein sequence ID" value="MBO0357817.1"/>
    <property type="molecule type" value="Genomic_DNA"/>
</dbReference>